<evidence type="ECO:0000256" key="1">
    <source>
        <dbReference type="SAM" id="Coils"/>
    </source>
</evidence>
<dbReference type="GO" id="GO:0007165">
    <property type="term" value="P:signal transduction"/>
    <property type="evidence" value="ECO:0007669"/>
    <property type="project" value="InterPro"/>
</dbReference>
<evidence type="ECO:0000256" key="2">
    <source>
        <dbReference type="SAM" id="MobiDB-lite"/>
    </source>
</evidence>
<dbReference type="RefSeq" id="XP_004941528.1">
    <property type="nucleotide sequence ID" value="XM_004941471.5"/>
</dbReference>
<sequence length="477" mass="54219">MELKVWVDGIQRVVCGVSEQTTCQEVVIALARAIGQTGRYVLVQKLREKERQLLPLECPLESLAKCGQYANDVQFILRRTGPSVTERPSSEGAPQAPERTFIRASLPIKPRALSTDVPRPREPRKSMTFNLGPMGSVDPYAKSRWRQHAWEGMDLKDGGAGQPSKEELFKTVLRQQEQLHSLEAHGDTLETDLRLWEHGRASSQEDEILYLEHLVRRNDTELGEEEFWQSELRLEKECERERQERVRSLRASLEEYTQRIYELSARTEALQKEIQWEMAERAKRGKEIPVPSPTDLEDMAAKMKRDLEAKVKQGTQLENNLASVEKALEEAERSLQAQNQELEELNKELRQCNLQQFIQQTGATVTVGQARSEEDAQPELSPRELPACRRNGGFPPTGADSPPCASTKQLLSHPRTLPEPLVPSLNPEVLYKQWMKLISTEKAAVSGMKHGSFLIMHSSSTEHFRTGREGDGTWLQI</sequence>
<feature type="region of interest" description="Disordered" evidence="2">
    <location>
        <begin position="113"/>
        <end position="133"/>
    </location>
</feature>
<dbReference type="PANTHER" id="PTHR15286">
    <property type="entry name" value="RAS-ASSOCIATING DOMAIN CONTAINING PROTEIN"/>
    <property type="match status" value="1"/>
</dbReference>
<protein>
    <submittedName>
        <fullName evidence="4">Ras association domain family member 7</fullName>
    </submittedName>
</protein>
<feature type="domain" description="Ras-associating" evidence="3">
    <location>
        <begin position="1"/>
        <end position="82"/>
    </location>
</feature>
<name>A0A8V1A8G2_CHICK</name>
<dbReference type="Ensembl" id="ENSGALT00010062423.1">
    <property type="protein sequence ID" value="ENSGALP00010038596.1"/>
    <property type="gene ID" value="ENSGALG00010025580.1"/>
</dbReference>
<dbReference type="Proteomes" id="UP000000539">
    <property type="component" value="Chromosome 5"/>
</dbReference>
<dbReference type="InterPro" id="IPR033631">
    <property type="entry name" value="RASSF7_RA"/>
</dbReference>
<evidence type="ECO:0000259" key="3">
    <source>
        <dbReference type="PROSITE" id="PS50200"/>
    </source>
</evidence>
<dbReference type="AlphaFoldDB" id="A0A8V1A8G2"/>
<dbReference type="GlyGen" id="A0A8V1A8G2">
    <property type="glycosylation" value="1 site"/>
</dbReference>
<dbReference type="RefSeq" id="XP_046798279.1">
    <property type="nucleotide sequence ID" value="XM_046942323.1"/>
</dbReference>
<dbReference type="KEGG" id="gga:423107"/>
<dbReference type="FunCoup" id="A0A8V1A8G2">
    <property type="interactions" value="156"/>
</dbReference>
<dbReference type="GeneID" id="423107"/>
<dbReference type="InterPro" id="IPR033593">
    <property type="entry name" value="N-RASSF"/>
</dbReference>
<feature type="coiled-coil region" evidence="1">
    <location>
        <begin position="246"/>
        <end position="273"/>
    </location>
</feature>
<keyword evidence="5" id="KW-1185">Reference proteome</keyword>
<evidence type="ECO:0000313" key="5">
    <source>
        <dbReference type="Proteomes" id="UP000000539"/>
    </source>
</evidence>
<dbReference type="CTD" id="8045"/>
<dbReference type="InterPro" id="IPR000159">
    <property type="entry name" value="RA_dom"/>
</dbReference>
<accession>A0A8V1A8G2</accession>
<keyword evidence="1" id="KW-0175">Coiled coil</keyword>
<dbReference type="OMA" id="MSRWRHQ"/>
<reference evidence="4" key="1">
    <citation type="submission" date="2020-11" db="EMBL/GenBank/DDBJ databases">
        <title>Gallus gallus (Chicken) genome, bGalGal1, GRCg7b, maternal haplotype autosomes + Z &amp; W.</title>
        <authorList>
            <person name="Warren W."/>
            <person name="Formenti G."/>
            <person name="Fedrigo O."/>
            <person name="Haase B."/>
            <person name="Mountcastle J."/>
            <person name="Balacco J."/>
            <person name="Tracey A."/>
            <person name="Schneider V."/>
            <person name="Okimoto R."/>
            <person name="Cheng H."/>
            <person name="Hawken R."/>
            <person name="Howe K."/>
            <person name="Jarvis E.D."/>
        </authorList>
    </citation>
    <scope>NUCLEOTIDE SEQUENCE [LARGE SCALE GENOMIC DNA]</scope>
    <source>
        <strain evidence="4">Broiler</strain>
    </source>
</reference>
<gene>
    <name evidence="4" type="primary">RASSF7</name>
</gene>
<dbReference type="SUPFAM" id="SSF54236">
    <property type="entry name" value="Ubiquitin-like"/>
    <property type="match status" value="1"/>
</dbReference>
<feature type="coiled-coil region" evidence="1">
    <location>
        <begin position="314"/>
        <end position="355"/>
    </location>
</feature>
<proteinExistence type="predicted"/>
<dbReference type="SMART" id="SM00314">
    <property type="entry name" value="RA"/>
    <property type="match status" value="1"/>
</dbReference>
<dbReference type="RefSeq" id="XP_015142208.1">
    <property type="nucleotide sequence ID" value="XM_015286722.4"/>
</dbReference>
<dbReference type="RefSeq" id="XP_004941529.1">
    <property type="nucleotide sequence ID" value="XM_004941472.5"/>
</dbReference>
<reference evidence="4" key="2">
    <citation type="submission" date="2025-08" db="UniProtKB">
        <authorList>
            <consortium name="Ensembl"/>
        </authorList>
    </citation>
    <scope>IDENTIFICATION</scope>
    <source>
        <strain evidence="4">broiler</strain>
    </source>
</reference>
<dbReference type="GO" id="GO:0034451">
    <property type="term" value="C:centriolar satellite"/>
    <property type="evidence" value="ECO:0007669"/>
    <property type="project" value="Ensembl"/>
</dbReference>
<dbReference type="SMR" id="A0A8V1A8G2"/>
<dbReference type="GeneTree" id="ENSGT00950000182839"/>
<feature type="region of interest" description="Disordered" evidence="2">
    <location>
        <begin position="371"/>
        <end position="410"/>
    </location>
</feature>
<reference evidence="4" key="3">
    <citation type="submission" date="2025-09" db="UniProtKB">
        <authorList>
            <consortium name="Ensembl"/>
        </authorList>
    </citation>
    <scope>IDENTIFICATION</scope>
    <source>
        <strain evidence="4">broiler</strain>
    </source>
</reference>
<dbReference type="PROSITE" id="PS50200">
    <property type="entry name" value="RA"/>
    <property type="match status" value="1"/>
</dbReference>
<dbReference type="CDD" id="cd16135">
    <property type="entry name" value="RA_RASSF7"/>
    <property type="match status" value="1"/>
</dbReference>
<dbReference type="InterPro" id="IPR029071">
    <property type="entry name" value="Ubiquitin-like_domsf"/>
</dbReference>
<dbReference type="OrthoDB" id="10051571at2759"/>
<dbReference type="Gene3D" id="3.10.20.90">
    <property type="entry name" value="Phosphatidylinositol 3-kinase Catalytic Subunit, Chain A, domain 1"/>
    <property type="match status" value="1"/>
</dbReference>
<dbReference type="Pfam" id="PF00788">
    <property type="entry name" value="RA"/>
    <property type="match status" value="1"/>
</dbReference>
<dbReference type="PANTHER" id="PTHR15286:SF11">
    <property type="entry name" value="RAS ASSOCIATION DOMAIN-CONTAINING PROTEIN 7"/>
    <property type="match status" value="1"/>
</dbReference>
<organism evidence="4 5">
    <name type="scientific">Gallus gallus</name>
    <name type="common">Chicken</name>
    <dbReference type="NCBI Taxonomy" id="9031"/>
    <lineage>
        <taxon>Eukaryota</taxon>
        <taxon>Metazoa</taxon>
        <taxon>Chordata</taxon>
        <taxon>Craniata</taxon>
        <taxon>Vertebrata</taxon>
        <taxon>Euteleostomi</taxon>
        <taxon>Archelosauria</taxon>
        <taxon>Archosauria</taxon>
        <taxon>Dinosauria</taxon>
        <taxon>Saurischia</taxon>
        <taxon>Theropoda</taxon>
        <taxon>Coelurosauria</taxon>
        <taxon>Aves</taxon>
        <taxon>Neognathae</taxon>
        <taxon>Galloanserae</taxon>
        <taxon>Galliformes</taxon>
        <taxon>Phasianidae</taxon>
        <taxon>Phasianinae</taxon>
        <taxon>Gallus</taxon>
    </lineage>
</organism>
<evidence type="ECO:0000313" key="4">
    <source>
        <dbReference type="Ensembl" id="ENSGALP00010038596.1"/>
    </source>
</evidence>